<comment type="caution">
    <text evidence="1">The sequence shown here is derived from an EMBL/GenBank/DDBJ whole genome shotgun (WGS) entry which is preliminary data.</text>
</comment>
<evidence type="ECO:0000313" key="2">
    <source>
        <dbReference type="Proteomes" id="UP001164250"/>
    </source>
</evidence>
<keyword evidence="2" id="KW-1185">Reference proteome</keyword>
<name>A0ACC1AJ99_9ROSI</name>
<organism evidence="1 2">
    <name type="scientific">Pistacia atlantica</name>
    <dbReference type="NCBI Taxonomy" id="434234"/>
    <lineage>
        <taxon>Eukaryota</taxon>
        <taxon>Viridiplantae</taxon>
        <taxon>Streptophyta</taxon>
        <taxon>Embryophyta</taxon>
        <taxon>Tracheophyta</taxon>
        <taxon>Spermatophyta</taxon>
        <taxon>Magnoliopsida</taxon>
        <taxon>eudicotyledons</taxon>
        <taxon>Gunneridae</taxon>
        <taxon>Pentapetalae</taxon>
        <taxon>rosids</taxon>
        <taxon>malvids</taxon>
        <taxon>Sapindales</taxon>
        <taxon>Anacardiaceae</taxon>
        <taxon>Pistacia</taxon>
    </lineage>
</organism>
<evidence type="ECO:0000313" key="1">
    <source>
        <dbReference type="EMBL" id="KAJ0086752.1"/>
    </source>
</evidence>
<proteinExistence type="predicted"/>
<protein>
    <submittedName>
        <fullName evidence="1">Uncharacterized protein</fullName>
    </submittedName>
</protein>
<gene>
    <name evidence="1" type="ORF">Patl1_07672</name>
</gene>
<dbReference type="Proteomes" id="UP001164250">
    <property type="component" value="Chromosome 10"/>
</dbReference>
<sequence length="411" mass="45309">MNLQLLFHIILLSWPIITSAQASTKPNCQSSCGNVNIPFPFGIGPDCYIDHWFAIDCNSAVPILSSVNLEVLELSLNGTMRVNHPVFSSCKDTLASINVNLAESPFVFSEARNRFTGVGCNNFAFMSSTVSVIGGCLSVCGENSTTIGENSCYGIECCQTSIPSSLQIFNASIRGINDEADDQQVCKYAFLVEQQWFETNLKSPQDVQKYKHVPVVVEWGIQDFSFNLYARNKSTSYNSTSSCEISSNATSTTPFQNIQCKCSNGFEGNPYLLEGCLDIDECNTPVCGTMDCQNLEGSFVCYTPRSNIKSKDNMAMLVINQGKKEEIVTIANIAKRCLNLSGKNRPSMIEVAMELEGIRASRKDIDVQQHYQEVEYVRSEVTEPWDVVSTSTSSTFDSIAPSVDIQPLLIN</sequence>
<reference evidence="2" key="1">
    <citation type="journal article" date="2023" name="G3 (Bethesda)">
        <title>Genome assembly and association tests identify interacting loci associated with vigor, precocity, and sex in interspecific pistachio rootstocks.</title>
        <authorList>
            <person name="Palmer W."/>
            <person name="Jacygrad E."/>
            <person name="Sagayaradj S."/>
            <person name="Cavanaugh K."/>
            <person name="Han R."/>
            <person name="Bertier L."/>
            <person name="Beede B."/>
            <person name="Kafkas S."/>
            <person name="Golino D."/>
            <person name="Preece J."/>
            <person name="Michelmore R."/>
        </authorList>
    </citation>
    <scope>NUCLEOTIDE SEQUENCE [LARGE SCALE GENOMIC DNA]</scope>
</reference>
<dbReference type="EMBL" id="CM047906">
    <property type="protein sequence ID" value="KAJ0086752.1"/>
    <property type="molecule type" value="Genomic_DNA"/>
</dbReference>
<accession>A0ACC1AJ99</accession>